<reference evidence="4" key="1">
    <citation type="submission" date="2014-03" db="EMBL/GenBank/DDBJ databases">
        <title>The Genome Sequence of Puccinia striiformis f. sp. tritici PST-78.</title>
        <authorList>
            <consortium name="The Broad Institute Genome Sequencing Platform"/>
            <person name="Cuomo C."/>
            <person name="Hulbert S."/>
            <person name="Chen X."/>
            <person name="Walker B."/>
            <person name="Young S.K."/>
            <person name="Zeng Q."/>
            <person name="Gargeya S."/>
            <person name="Fitzgerald M."/>
            <person name="Haas B."/>
            <person name="Abouelleil A."/>
            <person name="Alvarado L."/>
            <person name="Arachchi H.M."/>
            <person name="Berlin A.M."/>
            <person name="Chapman S.B."/>
            <person name="Goldberg J."/>
            <person name="Griggs A."/>
            <person name="Gujja S."/>
            <person name="Hansen M."/>
            <person name="Howarth C."/>
            <person name="Imamovic A."/>
            <person name="Larimer J."/>
            <person name="McCowan C."/>
            <person name="Montmayeur A."/>
            <person name="Murphy C."/>
            <person name="Neiman D."/>
            <person name="Pearson M."/>
            <person name="Priest M."/>
            <person name="Roberts A."/>
            <person name="Saif S."/>
            <person name="Shea T."/>
            <person name="Sisk P."/>
            <person name="Sykes S."/>
            <person name="Wortman J."/>
            <person name="Nusbaum C."/>
            <person name="Birren B."/>
        </authorList>
    </citation>
    <scope>NUCLEOTIDE SEQUENCE [LARGE SCALE GENOMIC DNA]</scope>
    <source>
        <strain evidence="4">race PST-78</strain>
    </source>
</reference>
<organism evidence="3 4">
    <name type="scientific">Puccinia striiformis f. sp. tritici PST-78</name>
    <dbReference type="NCBI Taxonomy" id="1165861"/>
    <lineage>
        <taxon>Eukaryota</taxon>
        <taxon>Fungi</taxon>
        <taxon>Dikarya</taxon>
        <taxon>Basidiomycota</taxon>
        <taxon>Pucciniomycotina</taxon>
        <taxon>Pucciniomycetes</taxon>
        <taxon>Pucciniales</taxon>
        <taxon>Pucciniaceae</taxon>
        <taxon>Puccinia</taxon>
    </lineage>
</organism>
<keyword evidence="4" id="KW-1185">Reference proteome</keyword>
<feature type="compositionally biased region" description="Polar residues" evidence="2">
    <location>
        <begin position="70"/>
        <end position="83"/>
    </location>
</feature>
<feature type="region of interest" description="Disordered" evidence="2">
    <location>
        <begin position="192"/>
        <end position="223"/>
    </location>
</feature>
<gene>
    <name evidence="3" type="ORF">PSTG_07863</name>
</gene>
<evidence type="ECO:0000256" key="2">
    <source>
        <dbReference type="SAM" id="MobiDB-lite"/>
    </source>
</evidence>
<feature type="compositionally biased region" description="Polar residues" evidence="2">
    <location>
        <begin position="37"/>
        <end position="59"/>
    </location>
</feature>
<evidence type="ECO:0000256" key="1">
    <source>
        <dbReference type="SAM" id="Coils"/>
    </source>
</evidence>
<proteinExistence type="predicted"/>
<feature type="compositionally biased region" description="Polar residues" evidence="2">
    <location>
        <begin position="95"/>
        <end position="106"/>
    </location>
</feature>
<dbReference type="EMBL" id="AJIL01000052">
    <property type="protein sequence ID" value="KNE98841.1"/>
    <property type="molecule type" value="Genomic_DNA"/>
</dbReference>
<feature type="region of interest" description="Disordered" evidence="2">
    <location>
        <begin position="37"/>
        <end position="129"/>
    </location>
</feature>
<feature type="region of interest" description="Disordered" evidence="2">
    <location>
        <begin position="412"/>
        <end position="445"/>
    </location>
</feature>
<keyword evidence="1" id="KW-0175">Coiled coil</keyword>
<sequence>MSRTRSSGNSLLPLANPEALLRKAAAEQRRLAKILANSTESSIPVPSTSFHTPATSSPGTPAKPPFTPSLLRTKSLADSTILNSADPPPNDLDPTKSSEPSKTTDPPKTAAPVSSKGGAPASSKTNSTTAGAEHYIELLAKLQHAEAVQHQEERRQLQEERRLNLAERQANQERIACLENTLFNIVIKSEEEKRKRMSPAKKTNRLDLQSSVSPRDRHTLTKNIPDDDNKIYVAGGLIRDTNLVGFYASEGQSFIGKTWDVFKARIFKVALPQRWRTDLKSKLRKLLMGPTELFIVFSGRARTLQTLINFNDAATTSPAPTQISDFDLAEFVILGITEELNAEVANQRASRASNTNHAPSNSPPDPVAWRVHAYLDLQGQCHHCKTTCGSAVGACIKPLNKRWVDIPDSFQTRRQPADYKPPQALGSTTLGAGKATHPAAGRPPFQAASLAAVSESVNDG</sequence>
<evidence type="ECO:0000313" key="3">
    <source>
        <dbReference type="EMBL" id="KNE98841.1"/>
    </source>
</evidence>
<comment type="caution">
    <text evidence="3">The sequence shown here is derived from an EMBL/GenBank/DDBJ whole genome shotgun (WGS) entry which is preliminary data.</text>
</comment>
<dbReference type="Proteomes" id="UP000054564">
    <property type="component" value="Unassembled WGS sequence"/>
</dbReference>
<name>A0A0L0VHZ5_9BASI</name>
<feature type="coiled-coil region" evidence="1">
    <location>
        <begin position="140"/>
        <end position="168"/>
    </location>
</feature>
<feature type="compositionally biased region" description="Basic and acidic residues" evidence="2">
    <location>
        <begin position="214"/>
        <end position="223"/>
    </location>
</feature>
<evidence type="ECO:0000313" key="4">
    <source>
        <dbReference type="Proteomes" id="UP000054564"/>
    </source>
</evidence>
<dbReference type="AlphaFoldDB" id="A0A0L0VHZ5"/>
<accession>A0A0L0VHZ5</accession>
<protein>
    <submittedName>
        <fullName evidence="3">Uncharacterized protein</fullName>
    </submittedName>
</protein>